<dbReference type="PANTHER" id="PTHR33710">
    <property type="entry name" value="BNAC02G09200D PROTEIN"/>
    <property type="match status" value="1"/>
</dbReference>
<organism evidence="2 3">
    <name type="scientific">Gossypium australe</name>
    <dbReference type="NCBI Taxonomy" id="47621"/>
    <lineage>
        <taxon>Eukaryota</taxon>
        <taxon>Viridiplantae</taxon>
        <taxon>Streptophyta</taxon>
        <taxon>Embryophyta</taxon>
        <taxon>Tracheophyta</taxon>
        <taxon>Spermatophyta</taxon>
        <taxon>Magnoliopsida</taxon>
        <taxon>eudicotyledons</taxon>
        <taxon>Gunneridae</taxon>
        <taxon>Pentapetalae</taxon>
        <taxon>rosids</taxon>
        <taxon>malvids</taxon>
        <taxon>Malvales</taxon>
        <taxon>Malvaceae</taxon>
        <taxon>Malvoideae</taxon>
        <taxon>Gossypium</taxon>
    </lineage>
</organism>
<protein>
    <submittedName>
        <fullName evidence="2">Reverse transcriptase</fullName>
    </submittedName>
</protein>
<keyword evidence="2" id="KW-0695">RNA-directed DNA polymerase</keyword>
<keyword evidence="3" id="KW-1185">Reference proteome</keyword>
<dbReference type="EMBL" id="SMMG02000001">
    <property type="protein sequence ID" value="KAA3487428.1"/>
    <property type="molecule type" value="Genomic_DNA"/>
</dbReference>
<dbReference type="GO" id="GO:0003964">
    <property type="term" value="F:RNA-directed DNA polymerase activity"/>
    <property type="evidence" value="ECO:0007669"/>
    <property type="project" value="UniProtKB-KW"/>
</dbReference>
<keyword evidence="1" id="KW-0175">Coiled coil</keyword>
<reference evidence="2" key="1">
    <citation type="submission" date="2019-08" db="EMBL/GenBank/DDBJ databases">
        <authorList>
            <person name="Liu F."/>
        </authorList>
    </citation>
    <scope>NUCLEOTIDE SEQUENCE [LARGE SCALE GENOMIC DNA]</scope>
    <source>
        <strain evidence="2">PA1801</strain>
        <tissue evidence="2">Leaf</tissue>
    </source>
</reference>
<dbReference type="Proteomes" id="UP000325315">
    <property type="component" value="Unassembled WGS sequence"/>
</dbReference>
<keyword evidence="2" id="KW-0548">Nucleotidyltransferase</keyword>
<gene>
    <name evidence="2" type="ORF">EPI10_031253</name>
</gene>
<feature type="coiled-coil region" evidence="1">
    <location>
        <begin position="99"/>
        <end position="133"/>
    </location>
</feature>
<keyword evidence="2" id="KW-0808">Transferase</keyword>
<comment type="caution">
    <text evidence="2">The sequence shown here is derived from an EMBL/GenBank/DDBJ whole genome shotgun (WGS) entry which is preliminary data.</text>
</comment>
<evidence type="ECO:0000256" key="1">
    <source>
        <dbReference type="SAM" id="Coils"/>
    </source>
</evidence>
<dbReference type="AlphaFoldDB" id="A0A5B6X0W4"/>
<proteinExistence type="predicted"/>
<name>A0A5B6X0W4_9ROSI</name>
<accession>A0A5B6X0W4</accession>
<dbReference type="OrthoDB" id="1750221at2759"/>
<dbReference type="PANTHER" id="PTHR33710:SF62">
    <property type="entry name" value="DUF4283 DOMAIN PROTEIN"/>
    <property type="match status" value="1"/>
</dbReference>
<evidence type="ECO:0000313" key="3">
    <source>
        <dbReference type="Proteomes" id="UP000325315"/>
    </source>
</evidence>
<sequence length="135" mass="16197">MYGFEKKGGAQRDHKKMEAFRETLEDCQLQDIGYSGTWFTWERGNLPETNIRERLDRGVANEKWLNLFPIDKATEYLGNQCFHFEAWWTLEEATEQVIKDFWEFNAESLMVKLEKLQEKLREWARQNKGKKEGKK</sequence>
<evidence type="ECO:0000313" key="2">
    <source>
        <dbReference type="EMBL" id="KAA3487428.1"/>
    </source>
</evidence>